<feature type="compositionally biased region" description="Polar residues" evidence="3">
    <location>
        <begin position="132"/>
        <end position="141"/>
    </location>
</feature>
<dbReference type="PROSITE" id="PS50084">
    <property type="entry name" value="KH_TYPE_1"/>
    <property type="match status" value="2"/>
</dbReference>
<feature type="domain" description="K Homology" evidence="4">
    <location>
        <begin position="145"/>
        <end position="215"/>
    </location>
</feature>
<evidence type="ECO:0000256" key="2">
    <source>
        <dbReference type="PROSITE-ProRule" id="PRU00117"/>
    </source>
</evidence>
<name>A0A507D4U5_9FUNG</name>
<dbReference type="CDD" id="cd22455">
    <property type="entry name" value="KH-I_Rnc1_rpt1"/>
    <property type="match status" value="1"/>
</dbReference>
<feature type="compositionally biased region" description="Polar residues" evidence="3">
    <location>
        <begin position="63"/>
        <end position="76"/>
    </location>
</feature>
<feature type="compositionally biased region" description="Basic and acidic residues" evidence="3">
    <location>
        <begin position="328"/>
        <end position="346"/>
    </location>
</feature>
<dbReference type="InterPro" id="IPR036612">
    <property type="entry name" value="KH_dom_type_1_sf"/>
</dbReference>
<feature type="region of interest" description="Disordered" evidence="3">
    <location>
        <begin position="502"/>
        <end position="538"/>
    </location>
</feature>
<dbReference type="InterPro" id="IPR004088">
    <property type="entry name" value="KH_dom_type_1"/>
</dbReference>
<feature type="domain" description="K Homology" evidence="4">
    <location>
        <begin position="229"/>
        <end position="300"/>
    </location>
</feature>
<feature type="compositionally biased region" description="Low complexity" evidence="3">
    <location>
        <begin position="77"/>
        <end position="91"/>
    </location>
</feature>
<evidence type="ECO:0000256" key="3">
    <source>
        <dbReference type="SAM" id="MobiDB-lite"/>
    </source>
</evidence>
<dbReference type="STRING" id="286115.A0A507D4U5"/>
<feature type="compositionally biased region" description="Low complexity" evidence="3">
    <location>
        <begin position="508"/>
        <end position="522"/>
    </location>
</feature>
<protein>
    <recommendedName>
        <fullName evidence="4">K Homology domain-containing protein</fullName>
    </recommendedName>
</protein>
<reference evidence="5 6" key="1">
    <citation type="journal article" date="2019" name="Sci. Rep.">
        <title>Comparative genomics of chytrid fungi reveal insights into the obligate biotrophic and pathogenic lifestyle of Synchytrium endobioticum.</title>
        <authorList>
            <person name="van de Vossenberg B.T.L.H."/>
            <person name="Warris S."/>
            <person name="Nguyen H.D.T."/>
            <person name="van Gent-Pelzer M.P.E."/>
            <person name="Joly D.L."/>
            <person name="van de Geest H.C."/>
            <person name="Bonants P.J.M."/>
            <person name="Smith D.S."/>
            <person name="Levesque C.A."/>
            <person name="van der Lee T.A.J."/>
        </authorList>
    </citation>
    <scope>NUCLEOTIDE SEQUENCE [LARGE SCALE GENOMIC DNA]</scope>
    <source>
        <strain evidence="5 6">MB42</strain>
    </source>
</reference>
<dbReference type="InterPro" id="IPR004087">
    <property type="entry name" value="KH_dom"/>
</dbReference>
<feature type="compositionally biased region" description="Low complexity" evidence="3">
    <location>
        <begin position="105"/>
        <end position="114"/>
    </location>
</feature>
<organism evidence="5 6">
    <name type="scientific">Synchytrium endobioticum</name>
    <dbReference type="NCBI Taxonomy" id="286115"/>
    <lineage>
        <taxon>Eukaryota</taxon>
        <taxon>Fungi</taxon>
        <taxon>Fungi incertae sedis</taxon>
        <taxon>Chytridiomycota</taxon>
        <taxon>Chytridiomycota incertae sedis</taxon>
        <taxon>Chytridiomycetes</taxon>
        <taxon>Synchytriales</taxon>
        <taxon>Synchytriaceae</taxon>
        <taxon>Synchytrium</taxon>
    </lineage>
</organism>
<dbReference type="PANTHER" id="PTHR10288">
    <property type="entry name" value="KH DOMAIN CONTAINING RNA BINDING PROTEIN"/>
    <property type="match status" value="1"/>
</dbReference>
<dbReference type="Pfam" id="PF00013">
    <property type="entry name" value="KH_1"/>
    <property type="match status" value="2"/>
</dbReference>
<gene>
    <name evidence="5" type="ORF">SeMB42_g03737</name>
</gene>
<comment type="caution">
    <text evidence="5">The sequence shown here is derived from an EMBL/GenBank/DDBJ whole genome shotgun (WGS) entry which is preliminary data.</text>
</comment>
<dbReference type="CDD" id="cd22456">
    <property type="entry name" value="KH-I_Rnc1_rpt2"/>
    <property type="match status" value="1"/>
</dbReference>
<dbReference type="AlphaFoldDB" id="A0A507D4U5"/>
<feature type="compositionally biased region" description="Gly residues" evidence="3">
    <location>
        <begin position="402"/>
        <end position="412"/>
    </location>
</feature>
<dbReference type="GO" id="GO:0003723">
    <property type="term" value="F:RNA binding"/>
    <property type="evidence" value="ECO:0007669"/>
    <property type="project" value="UniProtKB-UniRule"/>
</dbReference>
<evidence type="ECO:0000313" key="5">
    <source>
        <dbReference type="EMBL" id="TPX46347.1"/>
    </source>
</evidence>
<feature type="region of interest" description="Disordered" evidence="3">
    <location>
        <begin position="311"/>
        <end position="444"/>
    </location>
</feature>
<dbReference type="VEuPathDB" id="FungiDB:SeMB42_g03737"/>
<keyword evidence="6" id="KW-1185">Reference proteome</keyword>
<evidence type="ECO:0000313" key="6">
    <source>
        <dbReference type="Proteomes" id="UP000317494"/>
    </source>
</evidence>
<dbReference type="Gene3D" id="3.30.1370.10">
    <property type="entry name" value="K Homology domain, type 1"/>
    <property type="match status" value="3"/>
</dbReference>
<evidence type="ECO:0000256" key="1">
    <source>
        <dbReference type="ARBA" id="ARBA00022737"/>
    </source>
</evidence>
<feature type="compositionally biased region" description="Low complexity" evidence="3">
    <location>
        <begin position="358"/>
        <end position="382"/>
    </location>
</feature>
<feature type="compositionally biased region" description="Polar residues" evidence="3">
    <location>
        <begin position="92"/>
        <end position="104"/>
    </location>
</feature>
<dbReference type="SMART" id="SM00322">
    <property type="entry name" value="KH"/>
    <property type="match status" value="2"/>
</dbReference>
<keyword evidence="2" id="KW-0694">RNA-binding</keyword>
<feature type="region of interest" description="Disordered" evidence="3">
    <location>
        <begin position="53"/>
        <end position="141"/>
    </location>
</feature>
<dbReference type="SUPFAM" id="SSF54791">
    <property type="entry name" value="Eukaryotic type KH-domain (KH-domain type I)"/>
    <property type="match status" value="2"/>
</dbReference>
<dbReference type="Proteomes" id="UP000317494">
    <property type="component" value="Unassembled WGS sequence"/>
</dbReference>
<keyword evidence="1" id="KW-0677">Repeat</keyword>
<proteinExistence type="predicted"/>
<accession>A0A507D4U5</accession>
<dbReference type="EMBL" id="QEAN01000138">
    <property type="protein sequence ID" value="TPX46347.1"/>
    <property type="molecule type" value="Genomic_DNA"/>
</dbReference>
<sequence>MQLILQQKKPPNGQIFVKLAIPCRDIKLHSNTNIAMAQQDVPTDFVTRLTGLTMNPEPIRQPITDNSNTSSNKPNESNTATTTTLSTNNANIDASSAIPNSALPTASSSTTATSADDRKTPNARNSDLLVDRSTTPSSIKANHQPDVTLRALVTTREAGVIIGKEGKNVAAVREATGVRAGVSKVVPASSERILTVGGPLDAVAKAFSLMAKNLIDNPTTPSPSGNPTETALIRLLVSHQVMGSIIGKGGARIKEIQEESGARIGVRKEMLPQSTERIVDISGLVDSIQIAVFYIGECIFEDADRAVGTILYNPATPPPPPSHPHRGGYHDGRGRGRPKYDDRTGEYDDGNGHQPQHYNSNYYSNSYRSYNNNRRPSANYNNDPSTPQSHRPSRGAYYSNNRGGGLVGGMVGPRGASTNGASSGKHLGNNPQPSSSAADDDDQELVQKTTSIPADMSGAKISISKTTDMATNERTFTLEGTQSALDQALSLLYKQLENEKARRLANANGSSGNGSNNSNGTNTGNGGSSSAPAEVTAS</sequence>
<evidence type="ECO:0000259" key="4">
    <source>
        <dbReference type="SMART" id="SM00322"/>
    </source>
</evidence>